<dbReference type="AlphaFoldDB" id="A0A820EFP3"/>
<evidence type="ECO:0000256" key="1">
    <source>
        <dbReference type="SAM" id="MobiDB-lite"/>
    </source>
</evidence>
<gene>
    <name evidence="2" type="ORF">KXQ929_LOCUS42640</name>
</gene>
<comment type="caution">
    <text evidence="2">The sequence shown here is derived from an EMBL/GenBank/DDBJ whole genome shotgun (WGS) entry which is preliminary data.</text>
</comment>
<accession>A0A820EFP3</accession>
<organism evidence="2 3">
    <name type="scientific">Adineta steineri</name>
    <dbReference type="NCBI Taxonomy" id="433720"/>
    <lineage>
        <taxon>Eukaryota</taxon>
        <taxon>Metazoa</taxon>
        <taxon>Spiralia</taxon>
        <taxon>Gnathifera</taxon>
        <taxon>Rotifera</taxon>
        <taxon>Eurotatoria</taxon>
        <taxon>Bdelloidea</taxon>
        <taxon>Adinetida</taxon>
        <taxon>Adinetidae</taxon>
        <taxon>Adineta</taxon>
    </lineage>
</organism>
<evidence type="ECO:0000313" key="2">
    <source>
        <dbReference type="EMBL" id="CAF4247862.1"/>
    </source>
</evidence>
<dbReference type="Proteomes" id="UP000663868">
    <property type="component" value="Unassembled WGS sequence"/>
</dbReference>
<feature type="region of interest" description="Disordered" evidence="1">
    <location>
        <begin position="188"/>
        <end position="217"/>
    </location>
</feature>
<name>A0A820EFP3_9BILA</name>
<sequence>MFERSAMADINYNPTLGLVPELSLPDNLPELDHFATFADNTVIDRTKQQMTSIAPSFSDLILPNFNDLTSTAITAPPVKSPEPTVSTLPLVDIPEIIPVTPTSISIPAPLPSPAPVLTPTSLSTVPPISTLLTVVEESHATTINTVDDSGNISFLIEIANFKKDDLKHVTKSNAADKVPSATSNIMHETEMAKRRDLIRRKQEDDSDDSDDSNNVFD</sequence>
<evidence type="ECO:0000313" key="3">
    <source>
        <dbReference type="Proteomes" id="UP000663868"/>
    </source>
</evidence>
<reference evidence="2" key="1">
    <citation type="submission" date="2021-02" db="EMBL/GenBank/DDBJ databases">
        <authorList>
            <person name="Nowell W R."/>
        </authorList>
    </citation>
    <scope>NUCLEOTIDE SEQUENCE</scope>
</reference>
<dbReference type="EMBL" id="CAJOBB010010618">
    <property type="protein sequence ID" value="CAF4247862.1"/>
    <property type="molecule type" value="Genomic_DNA"/>
</dbReference>
<protein>
    <submittedName>
        <fullName evidence="2">Uncharacterized protein</fullName>
    </submittedName>
</protein>
<proteinExistence type="predicted"/>
<feature type="compositionally biased region" description="Basic and acidic residues" evidence="1">
    <location>
        <begin position="188"/>
        <end position="203"/>
    </location>
</feature>